<proteinExistence type="predicted"/>
<dbReference type="Proteomes" id="UP000028349">
    <property type="component" value="Unassembled WGS sequence"/>
</dbReference>
<organism evidence="2 4">
    <name type="scientific">Kaistella antarctica</name>
    <dbReference type="NCBI Taxonomy" id="266748"/>
    <lineage>
        <taxon>Bacteria</taxon>
        <taxon>Pseudomonadati</taxon>
        <taxon>Bacteroidota</taxon>
        <taxon>Flavobacteriia</taxon>
        <taxon>Flavobacteriales</taxon>
        <taxon>Weeksellaceae</taxon>
        <taxon>Chryseobacterium group</taxon>
        <taxon>Kaistella</taxon>
    </lineage>
</organism>
<sequence length="388" mass="45699">MKKPLLLFIFCSCSLFSQTLKKIKIADSETGAAIPNARIILADQIFYSNDDGFISLPKEAKQFEVSVAGYETLKSAKQQSTINLKPLYNDIDEIKIISIDIKKIFKEVSKNYADKYYDKPAIYDITFRQKSFENNQMKLLMVADGKYWTRDGSFNGKEAFHKKFDNFVQMQIDNLRYLKSEKRDFDIKVKPQKGHNQFIGNLFFNYELHRIISLSNQRKAVTSARVLYEDENHQEISFKVKTDVDLIYKGTVIFNKSDRVITHYQMIFEQKNHEPRQYRDETGEIYKFQYPDGIFTFDFYKSGEKYVPSKTSINYEGSKYMQGDRSFEYRSSREIIYKNFKPSDENGLKKPVEISEPFWENMKVSDDKGFVDLSQEEQNFINENENEN</sequence>
<dbReference type="AlphaFoldDB" id="A0A448NS55"/>
<reference evidence="2 4" key="2">
    <citation type="submission" date="2018-12" db="EMBL/GenBank/DDBJ databases">
        <authorList>
            <consortium name="Pathogen Informatics"/>
        </authorList>
    </citation>
    <scope>NUCLEOTIDE SEQUENCE [LARGE SCALE GENOMIC DNA]</scope>
    <source>
        <strain evidence="2 4">NCTC13489</strain>
    </source>
</reference>
<name>A0A448NS55_9FLAO</name>
<evidence type="ECO:0000313" key="3">
    <source>
        <dbReference type="Proteomes" id="UP000028349"/>
    </source>
</evidence>
<dbReference type="EMBL" id="JPEP01000002">
    <property type="protein sequence ID" value="KEY17750.1"/>
    <property type="molecule type" value="Genomic_DNA"/>
</dbReference>
<dbReference type="EMBL" id="LR134441">
    <property type="protein sequence ID" value="VEH99880.1"/>
    <property type="molecule type" value="Genomic_DNA"/>
</dbReference>
<reference evidence="1 3" key="1">
    <citation type="submission" date="2014-07" db="EMBL/GenBank/DDBJ databases">
        <authorList>
            <person name="Pisani N.G."/>
            <person name="Newman J.D."/>
        </authorList>
    </citation>
    <scope>NUCLEOTIDE SEQUENCE [LARGE SCALE GENOMIC DNA]</scope>
    <source>
        <strain evidence="1 3">LMG 24720</strain>
    </source>
</reference>
<evidence type="ECO:0008006" key="5">
    <source>
        <dbReference type="Google" id="ProtNLM"/>
    </source>
</evidence>
<dbReference type="KEGG" id="cant:NCTC13489_01842"/>
<protein>
    <recommendedName>
        <fullName evidence="5">Carboxypeptidase-like regulatory domain-containing protein</fullName>
    </recommendedName>
</protein>
<evidence type="ECO:0000313" key="1">
    <source>
        <dbReference type="EMBL" id="KEY17750.1"/>
    </source>
</evidence>
<keyword evidence="3" id="KW-1185">Reference proteome</keyword>
<dbReference type="Proteomes" id="UP000270036">
    <property type="component" value="Chromosome"/>
</dbReference>
<evidence type="ECO:0000313" key="2">
    <source>
        <dbReference type="EMBL" id="VEH99880.1"/>
    </source>
</evidence>
<accession>A0A448NS55</accession>
<gene>
    <name evidence="1" type="ORF">HY04_04180</name>
    <name evidence="2" type="ORF">NCTC13489_01842</name>
</gene>
<dbReference type="STRING" id="266748.HY04_04180"/>
<evidence type="ECO:0000313" key="4">
    <source>
        <dbReference type="Proteomes" id="UP000270036"/>
    </source>
</evidence>